<dbReference type="RefSeq" id="WP_272428676.1">
    <property type="nucleotide sequence ID" value="NZ_JAGTJJ010000108.1"/>
</dbReference>
<evidence type="ECO:0000313" key="1">
    <source>
        <dbReference type="EMBL" id="MDC3989372.1"/>
    </source>
</evidence>
<keyword evidence="2" id="KW-1185">Reference proteome</keyword>
<name>A0A9X3XFK5_9BACT</name>
<evidence type="ECO:0000313" key="2">
    <source>
        <dbReference type="Proteomes" id="UP001151081"/>
    </source>
</evidence>
<accession>A0A9X3XFK5</accession>
<dbReference type="AlphaFoldDB" id="A0A9X3XFK5"/>
<dbReference type="EMBL" id="JAGTJJ010000108">
    <property type="protein sequence ID" value="MDC3989372.1"/>
    <property type="molecule type" value="Genomic_DNA"/>
</dbReference>
<comment type="caution">
    <text evidence="1">The sequence shown here is derived from an EMBL/GenBank/DDBJ whole genome shotgun (WGS) entry which is preliminary data.</text>
</comment>
<sequence length="154" mass="16637">MTSTAEFPHYCLRGLRGSKCIQNGEVAATAFLPDERTAANRPDGRSETSINFDDDREALVTTQKDTNNAKYGVAKLSLEAIDYASLALGRPLRLDYERSPTPTNKYHGNILFSGGLRKRETATLAAVLATRATLIESHANTDTSGASSGSIESR</sequence>
<organism evidence="1 2">
    <name type="scientific">Polyangium jinanense</name>
    <dbReference type="NCBI Taxonomy" id="2829994"/>
    <lineage>
        <taxon>Bacteria</taxon>
        <taxon>Pseudomonadati</taxon>
        <taxon>Myxococcota</taxon>
        <taxon>Polyangia</taxon>
        <taxon>Polyangiales</taxon>
        <taxon>Polyangiaceae</taxon>
        <taxon>Polyangium</taxon>
    </lineage>
</organism>
<proteinExistence type="predicted"/>
<protein>
    <submittedName>
        <fullName evidence="1">Uncharacterized protein</fullName>
    </submittedName>
</protein>
<dbReference type="Proteomes" id="UP001151081">
    <property type="component" value="Unassembled WGS sequence"/>
</dbReference>
<gene>
    <name evidence="1" type="ORF">KEG57_53415</name>
</gene>
<reference evidence="1 2" key="1">
    <citation type="submission" date="2021-04" db="EMBL/GenBank/DDBJ databases">
        <title>Genome analysis of Polyangium sp.</title>
        <authorList>
            <person name="Li Y."/>
            <person name="Wang J."/>
        </authorList>
    </citation>
    <scope>NUCLEOTIDE SEQUENCE [LARGE SCALE GENOMIC DNA]</scope>
    <source>
        <strain evidence="1 2">SDU14</strain>
    </source>
</reference>